<dbReference type="OrthoDB" id="1938319at2759"/>
<dbReference type="PANTHER" id="PTHR27002">
    <property type="entry name" value="RECEPTOR-LIKE SERINE/THREONINE-PROTEIN KINASE SD1-8"/>
    <property type="match status" value="1"/>
</dbReference>
<dbReference type="PANTHER" id="PTHR27002:SF1038">
    <property type="entry name" value="G-TYPE LECTIN S-RECEPTOR-LIKE SERINE_THREONINE-PROTEIN KINASE CES101"/>
    <property type="match status" value="1"/>
</dbReference>
<evidence type="ECO:0000256" key="1">
    <source>
        <dbReference type="ARBA" id="ARBA00022527"/>
    </source>
</evidence>
<dbReference type="InterPro" id="IPR011009">
    <property type="entry name" value="Kinase-like_dom_sf"/>
</dbReference>
<dbReference type="GO" id="GO:0005886">
    <property type="term" value="C:plasma membrane"/>
    <property type="evidence" value="ECO:0007669"/>
    <property type="project" value="TreeGrafter"/>
</dbReference>
<keyword evidence="2" id="KW-0808">Transferase</keyword>
<evidence type="ECO:0000313" key="7">
    <source>
        <dbReference type="EMBL" id="KAB1211846.1"/>
    </source>
</evidence>
<evidence type="ECO:0000256" key="3">
    <source>
        <dbReference type="ARBA" id="ARBA00022741"/>
    </source>
</evidence>
<accession>A0A6A1VJ45</accession>
<dbReference type="AlphaFoldDB" id="A0A6A1VJ45"/>
<reference evidence="7 8" key="1">
    <citation type="journal article" date="2019" name="Plant Biotechnol. J.">
        <title>The red bayberry genome and genetic basis of sex determination.</title>
        <authorList>
            <person name="Jia H.M."/>
            <person name="Jia H.J."/>
            <person name="Cai Q.L."/>
            <person name="Wang Y."/>
            <person name="Zhao H.B."/>
            <person name="Yang W.F."/>
            <person name="Wang G.Y."/>
            <person name="Li Y.H."/>
            <person name="Zhan D.L."/>
            <person name="Shen Y.T."/>
            <person name="Niu Q.F."/>
            <person name="Chang L."/>
            <person name="Qiu J."/>
            <person name="Zhao L."/>
            <person name="Xie H.B."/>
            <person name="Fu W.Y."/>
            <person name="Jin J."/>
            <person name="Li X.W."/>
            <person name="Jiao Y."/>
            <person name="Zhou C.C."/>
            <person name="Tu T."/>
            <person name="Chai C.Y."/>
            <person name="Gao J.L."/>
            <person name="Fan L.J."/>
            <person name="van de Weg E."/>
            <person name="Wang J.Y."/>
            <person name="Gao Z.S."/>
        </authorList>
    </citation>
    <scope>NUCLEOTIDE SEQUENCE [LARGE SCALE GENOMIC DNA]</scope>
    <source>
        <tissue evidence="7">Leaves</tissue>
    </source>
</reference>
<keyword evidence="3" id="KW-0547">Nucleotide-binding</keyword>
<sequence length="197" mass="21874">MTDDGTISYKEIKGYIQRYGAAVRYNATYLAKEKKLVGYHVWKVSYDDNWELSLAAQEESNKQQPEWRLLVIILTTTPVILVLGLVITIARRKNAQIERNVDRTKESESKLIVNHLVVAGDFNSDDPNLQVYSLAEIEAATNKLSIENKLGQGGYGPVYKGILPNGQEIAVKKLSQASTQGFEVSSKSGFGILHSKG</sequence>
<keyword evidence="1" id="KW-0723">Serine/threonine-protein kinase</keyword>
<feature type="transmembrane region" description="Helical" evidence="6">
    <location>
        <begin position="69"/>
        <end position="90"/>
    </location>
</feature>
<protein>
    <submittedName>
        <fullName evidence="7">Uncharacterized protein</fullName>
    </submittedName>
</protein>
<dbReference type="GO" id="GO:0004674">
    <property type="term" value="F:protein serine/threonine kinase activity"/>
    <property type="evidence" value="ECO:0007669"/>
    <property type="project" value="UniProtKB-KW"/>
</dbReference>
<keyword evidence="4" id="KW-0418">Kinase</keyword>
<comment type="caution">
    <text evidence="7">The sequence shown here is derived from an EMBL/GenBank/DDBJ whole genome shotgun (WGS) entry which is preliminary data.</text>
</comment>
<gene>
    <name evidence="7" type="ORF">CJ030_MR5G010025</name>
</gene>
<proteinExistence type="predicted"/>
<keyword evidence="6" id="KW-1133">Transmembrane helix</keyword>
<name>A0A6A1VJ45_9ROSI</name>
<keyword evidence="6" id="KW-0812">Transmembrane</keyword>
<dbReference type="EMBL" id="RXIC02000023">
    <property type="protein sequence ID" value="KAB1211846.1"/>
    <property type="molecule type" value="Genomic_DNA"/>
</dbReference>
<evidence type="ECO:0000256" key="2">
    <source>
        <dbReference type="ARBA" id="ARBA00022679"/>
    </source>
</evidence>
<dbReference type="SUPFAM" id="SSF56112">
    <property type="entry name" value="Protein kinase-like (PK-like)"/>
    <property type="match status" value="1"/>
</dbReference>
<evidence type="ECO:0000256" key="5">
    <source>
        <dbReference type="ARBA" id="ARBA00022840"/>
    </source>
</evidence>
<dbReference type="Proteomes" id="UP000516437">
    <property type="component" value="Chromosome 5"/>
</dbReference>
<keyword evidence="8" id="KW-1185">Reference proteome</keyword>
<evidence type="ECO:0000313" key="8">
    <source>
        <dbReference type="Proteomes" id="UP000516437"/>
    </source>
</evidence>
<dbReference type="Gene3D" id="3.30.200.20">
    <property type="entry name" value="Phosphorylase Kinase, domain 1"/>
    <property type="match status" value="1"/>
</dbReference>
<dbReference type="GO" id="GO:0005524">
    <property type="term" value="F:ATP binding"/>
    <property type="evidence" value="ECO:0007669"/>
    <property type="project" value="UniProtKB-KW"/>
</dbReference>
<evidence type="ECO:0000256" key="6">
    <source>
        <dbReference type="SAM" id="Phobius"/>
    </source>
</evidence>
<keyword evidence="5" id="KW-0067">ATP-binding</keyword>
<organism evidence="7 8">
    <name type="scientific">Morella rubra</name>
    <name type="common">Chinese bayberry</name>
    <dbReference type="NCBI Taxonomy" id="262757"/>
    <lineage>
        <taxon>Eukaryota</taxon>
        <taxon>Viridiplantae</taxon>
        <taxon>Streptophyta</taxon>
        <taxon>Embryophyta</taxon>
        <taxon>Tracheophyta</taxon>
        <taxon>Spermatophyta</taxon>
        <taxon>Magnoliopsida</taxon>
        <taxon>eudicotyledons</taxon>
        <taxon>Gunneridae</taxon>
        <taxon>Pentapetalae</taxon>
        <taxon>rosids</taxon>
        <taxon>fabids</taxon>
        <taxon>Fagales</taxon>
        <taxon>Myricaceae</taxon>
        <taxon>Morella</taxon>
    </lineage>
</organism>
<evidence type="ECO:0000256" key="4">
    <source>
        <dbReference type="ARBA" id="ARBA00022777"/>
    </source>
</evidence>
<keyword evidence="6" id="KW-0472">Membrane</keyword>